<reference evidence="1" key="1">
    <citation type="submission" date="2018-07" db="EMBL/GenBank/DDBJ databases">
        <title>Complete genome sequence of Sphingomonas bisphenolicum strain AO1, a bisphenol A degradative bacterium isolated from Japanese farm field.</title>
        <authorList>
            <person name="Murakami M."/>
            <person name="Koh M."/>
            <person name="Koba S."/>
            <person name="Matsumura Y."/>
        </authorList>
    </citation>
    <scope>NUCLEOTIDE SEQUENCE</scope>
    <source>
        <strain evidence="1">AO1</strain>
        <plasmid evidence="1">pBAR3</plasmid>
    </source>
</reference>
<evidence type="ECO:0000313" key="2">
    <source>
        <dbReference type="Proteomes" id="UP001059971"/>
    </source>
</evidence>
<organism evidence="1 2">
    <name type="scientific">Sphingomonas bisphenolicum</name>
    <dbReference type="NCBI Taxonomy" id="296544"/>
    <lineage>
        <taxon>Bacteria</taxon>
        <taxon>Pseudomonadati</taxon>
        <taxon>Pseudomonadota</taxon>
        <taxon>Alphaproteobacteria</taxon>
        <taxon>Sphingomonadales</taxon>
        <taxon>Sphingomonadaceae</taxon>
        <taxon>Sphingomonas</taxon>
    </lineage>
</organism>
<gene>
    <name evidence="1" type="ORF">SBA_pBAR3_1710</name>
</gene>
<evidence type="ECO:0000313" key="1">
    <source>
        <dbReference type="EMBL" id="BBF72604.1"/>
    </source>
</evidence>
<proteinExistence type="predicted"/>
<keyword evidence="2" id="KW-1185">Reference proteome</keyword>
<dbReference type="EMBL" id="AP018821">
    <property type="protein sequence ID" value="BBF72604.1"/>
    <property type="molecule type" value="Genomic_DNA"/>
</dbReference>
<protein>
    <submittedName>
        <fullName evidence="1">Uncharacterized protein</fullName>
    </submittedName>
</protein>
<name>A0ABN5WK28_9SPHN</name>
<geneLocation type="plasmid" evidence="1 2">
    <name>pBAR3</name>
</geneLocation>
<sequence length="80" mass="8939">MQDLKSLGGVRSLFDRISLALQEIDKDHPEDRLVIDNQNMLPIGHHAILGNTATHMPRFPMNGGRGPWFTDKAAKAQNSF</sequence>
<keyword evidence="1" id="KW-0614">Plasmid</keyword>
<accession>A0ABN5WK28</accession>
<dbReference type="Proteomes" id="UP001059971">
    <property type="component" value="Plasmid pBAR3"/>
</dbReference>